<evidence type="ECO:0000256" key="1">
    <source>
        <dbReference type="ARBA" id="ARBA00004141"/>
    </source>
</evidence>
<dbReference type="NCBIfam" id="TIGR00800">
    <property type="entry name" value="ncs1"/>
    <property type="match status" value="1"/>
</dbReference>
<evidence type="ECO:0000256" key="3">
    <source>
        <dbReference type="ARBA" id="ARBA00022692"/>
    </source>
</evidence>
<comment type="similarity">
    <text evidence="2">Belongs to the purine-cytosine permease (2.A.39) family.</text>
</comment>
<evidence type="ECO:0000256" key="4">
    <source>
        <dbReference type="ARBA" id="ARBA00022989"/>
    </source>
</evidence>
<name>A0ABS8E274_9ACTN</name>
<keyword evidence="9" id="KW-1185">Reference proteome</keyword>
<feature type="transmembrane region" description="Helical" evidence="7">
    <location>
        <begin position="276"/>
        <end position="300"/>
    </location>
</feature>
<dbReference type="RefSeq" id="WP_229335762.1">
    <property type="nucleotide sequence ID" value="NZ_JAINUL010000001.1"/>
</dbReference>
<feature type="transmembrane region" description="Helical" evidence="7">
    <location>
        <begin position="48"/>
        <end position="70"/>
    </location>
</feature>
<dbReference type="PANTHER" id="PTHR30618:SF0">
    <property type="entry name" value="PURINE-URACIL PERMEASE NCS1"/>
    <property type="match status" value="1"/>
</dbReference>
<keyword evidence="4 7" id="KW-1133">Transmembrane helix</keyword>
<dbReference type="Gene3D" id="1.10.4160.10">
    <property type="entry name" value="Hydantoin permease"/>
    <property type="match status" value="1"/>
</dbReference>
<reference evidence="8 9" key="1">
    <citation type="submission" date="2021-08" db="EMBL/GenBank/DDBJ databases">
        <title>Genomic Architecture of Streptomyces flavotricini NGL1 and Streptomyces erythrochromogenes HMS4 With Differential Plant Beneficial attributes and laccase production capabilities.</title>
        <authorList>
            <person name="Salwan R."/>
            <person name="Kaur R."/>
            <person name="Sharma V."/>
        </authorList>
    </citation>
    <scope>NUCLEOTIDE SEQUENCE [LARGE SCALE GENOMIC DNA]</scope>
    <source>
        <strain evidence="8 9">NGL1</strain>
    </source>
</reference>
<evidence type="ECO:0000313" key="9">
    <source>
        <dbReference type="Proteomes" id="UP001520654"/>
    </source>
</evidence>
<keyword evidence="3 7" id="KW-0812">Transmembrane</keyword>
<feature type="transmembrane region" description="Helical" evidence="7">
    <location>
        <begin position="320"/>
        <end position="345"/>
    </location>
</feature>
<feature type="transmembrane region" description="Helical" evidence="7">
    <location>
        <begin position="196"/>
        <end position="214"/>
    </location>
</feature>
<dbReference type="InterPro" id="IPR045225">
    <property type="entry name" value="Uracil/uridine/allantoin_perm"/>
</dbReference>
<feature type="transmembrane region" description="Helical" evidence="7">
    <location>
        <begin position="166"/>
        <end position="184"/>
    </location>
</feature>
<feature type="transmembrane region" description="Helical" evidence="7">
    <location>
        <begin position="382"/>
        <end position="409"/>
    </location>
</feature>
<evidence type="ECO:0000313" key="8">
    <source>
        <dbReference type="EMBL" id="MCC0095087.1"/>
    </source>
</evidence>
<gene>
    <name evidence="8" type="ORF">K7B10_09880</name>
</gene>
<feature type="transmembrane region" description="Helical" evidence="7">
    <location>
        <begin position="76"/>
        <end position="99"/>
    </location>
</feature>
<evidence type="ECO:0000256" key="7">
    <source>
        <dbReference type="SAM" id="Phobius"/>
    </source>
</evidence>
<evidence type="ECO:0000256" key="2">
    <source>
        <dbReference type="ARBA" id="ARBA00008974"/>
    </source>
</evidence>
<feature type="transmembrane region" description="Helical" evidence="7">
    <location>
        <begin position="472"/>
        <end position="491"/>
    </location>
</feature>
<feature type="transmembrane region" description="Helical" evidence="7">
    <location>
        <begin position="430"/>
        <end position="452"/>
    </location>
</feature>
<dbReference type="InterPro" id="IPR012681">
    <property type="entry name" value="NCS1"/>
</dbReference>
<proteinExistence type="inferred from homology"/>
<keyword evidence="5 7" id="KW-0472">Membrane</keyword>
<dbReference type="EMBL" id="JAINUL010000001">
    <property type="protein sequence ID" value="MCC0095087.1"/>
    <property type="molecule type" value="Genomic_DNA"/>
</dbReference>
<dbReference type="PANTHER" id="PTHR30618">
    <property type="entry name" value="NCS1 FAMILY PURINE/PYRIMIDINE TRANSPORTER"/>
    <property type="match status" value="1"/>
</dbReference>
<dbReference type="InterPro" id="IPR001248">
    <property type="entry name" value="Pur-cyt_permease"/>
</dbReference>
<comment type="caution">
    <text evidence="8">The sequence shown here is derived from an EMBL/GenBank/DDBJ whole genome shotgun (WGS) entry which is preliminary data.</text>
</comment>
<feature type="transmembrane region" description="Helical" evidence="7">
    <location>
        <begin position="357"/>
        <end position="376"/>
    </location>
</feature>
<organism evidence="8 9">
    <name type="scientific">Streptomyces flavotricini</name>
    <dbReference type="NCBI Taxonomy" id="66888"/>
    <lineage>
        <taxon>Bacteria</taxon>
        <taxon>Bacillati</taxon>
        <taxon>Actinomycetota</taxon>
        <taxon>Actinomycetes</taxon>
        <taxon>Kitasatosporales</taxon>
        <taxon>Streptomycetaceae</taxon>
        <taxon>Streptomyces</taxon>
    </lineage>
</organism>
<accession>A0ABS8E274</accession>
<feature type="transmembrane region" description="Helical" evidence="7">
    <location>
        <begin position="120"/>
        <end position="146"/>
    </location>
</feature>
<evidence type="ECO:0000256" key="6">
    <source>
        <dbReference type="SAM" id="MobiDB-lite"/>
    </source>
</evidence>
<protein>
    <submittedName>
        <fullName evidence="8">NCS1 family nucleobase:cation symporter-1</fullName>
    </submittedName>
</protein>
<sequence>MPDHPTAETGNRVELAPGEAPSDSRFSNPDLLPVPVAARRWTTYNFTALWVGMAHNIPSWLLASGLVALGMDWKQAVFTIALANIVVLGPMLLTGHAGPKYGIPFPVLARASFGVRGANLAALIRAAVACAWFGIQTWIGGSGIFVLLGKIFGGWSDAAEIGGEPWTLWLCFAVFWVLQLAIIYRGMEALRRFENWAAPFVIVGALALLVWIGVKAGGFGELLDQPSRLGWGPEFWSVFFPSLMAMIAFWSTLSLNIPDFTRFGAGQRSQILGQTLGLPTTMILFALLSVFVTSGSEAVYGTPIWDPVELVAKTDSVFGLLYALVTVLIATISVNIAANVVSPAYDLSNLAPRLIDFRRGALITGVVGVLIMPWKLTSTPELYIFTWLGLVGGLLGTVAGILIADYWIVRRTRLSLPDLYRAGGPYWYAGGWNVRAVAAFAVGGVLAIGGSHSAPGKGPFPEEGLIPLLKPLADYGWAVGLAASLLLYTALMRWTRRGSPGGHPEYGRPT</sequence>
<comment type="subcellular location">
    <subcellularLocation>
        <location evidence="1">Membrane</location>
        <topology evidence="1">Multi-pass membrane protein</topology>
    </subcellularLocation>
</comment>
<evidence type="ECO:0000256" key="5">
    <source>
        <dbReference type="ARBA" id="ARBA00023136"/>
    </source>
</evidence>
<dbReference type="CDD" id="cd11485">
    <property type="entry name" value="SLC-NCS1sbd_YbbW-like"/>
    <property type="match status" value="1"/>
</dbReference>
<dbReference type="Proteomes" id="UP001520654">
    <property type="component" value="Unassembled WGS sequence"/>
</dbReference>
<feature type="region of interest" description="Disordered" evidence="6">
    <location>
        <begin position="1"/>
        <end position="27"/>
    </location>
</feature>
<dbReference type="Pfam" id="PF02133">
    <property type="entry name" value="Transp_cyt_pur"/>
    <property type="match status" value="1"/>
</dbReference>
<feature type="transmembrane region" description="Helical" evidence="7">
    <location>
        <begin position="234"/>
        <end position="255"/>
    </location>
</feature>